<comment type="pathway">
    <text evidence="3 23">Cell wall biogenesis; peptidoglycan biosynthesis.</text>
</comment>
<organism evidence="30 31">
    <name type="scientific">Guyparkeria halophila</name>
    <dbReference type="NCBI Taxonomy" id="47960"/>
    <lineage>
        <taxon>Bacteria</taxon>
        <taxon>Pseudomonadati</taxon>
        <taxon>Pseudomonadota</taxon>
        <taxon>Gammaproteobacteria</taxon>
        <taxon>Chromatiales</taxon>
        <taxon>Thioalkalibacteraceae</taxon>
        <taxon>Guyparkeria</taxon>
    </lineage>
</organism>
<dbReference type="PANTHER" id="PTHR32282">
    <property type="entry name" value="BINDING PROTEIN TRANSPEPTIDASE, PUTATIVE-RELATED"/>
    <property type="match status" value="1"/>
</dbReference>
<proteinExistence type="inferred from homology"/>
<keyword evidence="7" id="KW-1003">Cell membrane</keyword>
<dbReference type="GO" id="GO:0006508">
    <property type="term" value="P:proteolysis"/>
    <property type="evidence" value="ECO:0007669"/>
    <property type="project" value="UniProtKB-KW"/>
</dbReference>
<keyword evidence="9" id="KW-0645">Protease</keyword>
<evidence type="ECO:0000256" key="20">
    <source>
        <dbReference type="ARBA" id="ARBA00034000"/>
    </source>
</evidence>
<dbReference type="GO" id="GO:0009252">
    <property type="term" value="P:peptidoglycan biosynthetic process"/>
    <property type="evidence" value="ECO:0007669"/>
    <property type="project" value="UniProtKB-UniRule"/>
</dbReference>
<reference evidence="30 31" key="1">
    <citation type="submission" date="2019-11" db="EMBL/GenBank/DDBJ databases">
        <authorList>
            <person name="Zhang J."/>
            <person name="Sun C."/>
        </authorList>
    </citation>
    <scope>NUCLEOTIDE SEQUENCE [LARGE SCALE GENOMIC DNA]</scope>
    <source>
        <strain evidence="31">sp2</strain>
    </source>
</reference>
<evidence type="ECO:0000256" key="6">
    <source>
        <dbReference type="ARBA" id="ARBA00018637"/>
    </source>
</evidence>
<dbReference type="SUPFAM" id="SSF53955">
    <property type="entry name" value="Lysozyme-like"/>
    <property type="match status" value="1"/>
</dbReference>
<comment type="similarity">
    <text evidence="4 23">In the C-terminal section; belongs to the transpeptidase family.</text>
</comment>
<evidence type="ECO:0000256" key="26">
    <source>
        <dbReference type="SAM" id="Phobius"/>
    </source>
</evidence>
<evidence type="ECO:0000256" key="18">
    <source>
        <dbReference type="ARBA" id="ARBA00023316"/>
    </source>
</evidence>
<evidence type="ECO:0000256" key="14">
    <source>
        <dbReference type="ARBA" id="ARBA00022984"/>
    </source>
</evidence>
<dbReference type="GO" id="GO:0009002">
    <property type="term" value="F:serine-type D-Ala-D-Ala carboxypeptidase activity"/>
    <property type="evidence" value="ECO:0007669"/>
    <property type="project" value="UniProtKB-EC"/>
</dbReference>
<evidence type="ECO:0000256" key="22">
    <source>
        <dbReference type="NCBIfam" id="TIGR02071"/>
    </source>
</evidence>
<protein>
    <recommendedName>
        <fullName evidence="6 22">Penicillin-binding protein 1B</fullName>
        <shortName evidence="23">PBP-1b</shortName>
        <shortName evidence="23">PBP1b</shortName>
    </recommendedName>
    <alternativeName>
        <fullName evidence="19 23">Murein polymerase</fullName>
    </alternativeName>
</protein>
<keyword evidence="10 23" id="KW-0328">Glycosyltransferase</keyword>
<dbReference type="Pfam" id="PF00905">
    <property type="entry name" value="Transpeptidase"/>
    <property type="match status" value="1"/>
</dbReference>
<keyword evidence="14 23" id="KW-0573">Peptidoglycan synthesis</keyword>
<comment type="subcellular location">
    <subcellularLocation>
        <location evidence="2">Cell membrane</location>
    </subcellularLocation>
</comment>
<dbReference type="InterPro" id="IPR001264">
    <property type="entry name" value="Glyco_trans_51"/>
</dbReference>
<keyword evidence="26" id="KW-1133">Transmembrane helix</keyword>
<keyword evidence="12" id="KW-0378">Hydrolase</keyword>
<dbReference type="PIRSF" id="PIRSF002799">
    <property type="entry name" value="PBP_1b"/>
    <property type="match status" value="1"/>
</dbReference>
<dbReference type="InterPro" id="IPR036950">
    <property type="entry name" value="PBP_transglycosylase"/>
</dbReference>
<dbReference type="NCBIfam" id="TIGR02071">
    <property type="entry name" value="PBP_1b"/>
    <property type="match status" value="1"/>
</dbReference>
<evidence type="ECO:0000313" key="31">
    <source>
        <dbReference type="Proteomes" id="UP000427716"/>
    </source>
</evidence>
<keyword evidence="13 23" id="KW-0133">Cell shape</keyword>
<feature type="compositionally biased region" description="Basic residues" evidence="25">
    <location>
        <begin position="25"/>
        <end position="46"/>
    </location>
</feature>
<dbReference type="InterPro" id="IPR011813">
    <property type="entry name" value="PBP_1b"/>
</dbReference>
<dbReference type="InterPro" id="IPR050396">
    <property type="entry name" value="Glycosyltr_51/Transpeptidase"/>
</dbReference>
<evidence type="ECO:0000256" key="4">
    <source>
        <dbReference type="ARBA" id="ARBA00007090"/>
    </source>
</evidence>
<evidence type="ECO:0000256" key="17">
    <source>
        <dbReference type="ARBA" id="ARBA00023268"/>
    </source>
</evidence>
<evidence type="ECO:0000256" key="15">
    <source>
        <dbReference type="ARBA" id="ARBA00023136"/>
    </source>
</evidence>
<comment type="function">
    <text evidence="1 23">Cell wall formation. Synthesis of cross-linked peptidoglycan from the lipid intermediates. The enzyme has a penicillin-insensitive transglycosylase N-terminal domain (formation of linear glycan strands) and a penicillin-sensitive transpeptidase C-terminal domain (cross-linking of the peptide subunits).</text>
</comment>
<dbReference type="GO" id="GO:0009274">
    <property type="term" value="C:peptidoglycan-based cell wall"/>
    <property type="evidence" value="ECO:0007669"/>
    <property type="project" value="UniProtKB-UniRule"/>
</dbReference>
<evidence type="ECO:0000259" key="28">
    <source>
        <dbReference type="Pfam" id="PF00912"/>
    </source>
</evidence>
<feature type="active site" description="Acyl-ester intermediate; for transpeptidase activity" evidence="24">
    <location>
        <position position="515"/>
    </location>
</feature>
<evidence type="ECO:0000256" key="19">
    <source>
        <dbReference type="ARBA" id="ARBA00032454"/>
    </source>
</evidence>
<dbReference type="Gene3D" id="3.30.2060.10">
    <property type="entry name" value="Penicillin-binding protein 1b domain"/>
    <property type="match status" value="1"/>
</dbReference>
<feature type="domain" description="Glycosyl transferase family 51" evidence="28">
    <location>
        <begin position="222"/>
        <end position="384"/>
    </location>
</feature>
<evidence type="ECO:0000256" key="1">
    <source>
        <dbReference type="ARBA" id="ARBA00002624"/>
    </source>
</evidence>
<feature type="transmembrane region" description="Helical" evidence="26">
    <location>
        <begin position="66"/>
        <end position="88"/>
    </location>
</feature>
<evidence type="ECO:0000259" key="27">
    <source>
        <dbReference type="Pfam" id="PF00905"/>
    </source>
</evidence>
<dbReference type="EMBL" id="CP046415">
    <property type="protein sequence ID" value="QGT78969.1"/>
    <property type="molecule type" value="Genomic_DNA"/>
</dbReference>
<dbReference type="Proteomes" id="UP000427716">
    <property type="component" value="Chromosome"/>
</dbReference>
<evidence type="ECO:0000256" key="13">
    <source>
        <dbReference type="ARBA" id="ARBA00022960"/>
    </source>
</evidence>
<dbReference type="InterPro" id="IPR023346">
    <property type="entry name" value="Lysozyme-like_dom_sf"/>
</dbReference>
<keyword evidence="17" id="KW-0511">Multifunctional enzyme</keyword>
<dbReference type="InterPro" id="IPR028166">
    <property type="entry name" value="UB2H"/>
</dbReference>
<evidence type="ECO:0000256" key="21">
    <source>
        <dbReference type="ARBA" id="ARBA00049902"/>
    </source>
</evidence>
<comment type="catalytic activity">
    <reaction evidence="20">
        <text>Preferential cleavage: (Ac)2-L-Lys-D-Ala-|-D-Ala. Also transpeptidation of peptidyl-alanyl moieties that are N-acyl substituents of D-alanine.</text>
        <dbReference type="EC" id="3.4.16.4"/>
    </reaction>
</comment>
<dbReference type="UniPathway" id="UPA00219"/>
<name>A0A6I6CXQ2_9GAMM</name>
<evidence type="ECO:0000256" key="8">
    <source>
        <dbReference type="ARBA" id="ARBA00022645"/>
    </source>
</evidence>
<feature type="active site" description="Proton donor; for transglycosylase activity" evidence="24">
    <location>
        <position position="237"/>
    </location>
</feature>
<dbReference type="GO" id="GO:0008360">
    <property type="term" value="P:regulation of cell shape"/>
    <property type="evidence" value="ECO:0007669"/>
    <property type="project" value="UniProtKB-UniRule"/>
</dbReference>
<dbReference type="SUPFAM" id="SSF56601">
    <property type="entry name" value="beta-lactamase/transpeptidase-like"/>
    <property type="match status" value="1"/>
</dbReference>
<sequence>MNVASKKGSGSTKANSTAKGGARGSKARGSRSRRTTAGKTTNRRQAARGTRQGRPNRGWRARLFGWALRGVLLAAAIGLPLLAAWGWYLNERVTERFEGALFTMPATVYAAPDEIYVGQSIDLDSLTAALERLNYVAADSLEETGTFRRRGNQVSFHRRSFAFPDGEQPSRRVDVRIVGGQVTELDGPDGESLGIVRLEPRSIGTLYPNRAEDRVLLAIEEVKEEAPLLLDTLLAVEDRAFHDHHGVVPTAILRAFLTNLVSGERVQGGSTITQQLAKNLFLTHERTYRRKFAEMIMALEMEWHYPKDKILEAYLNEVYLGQDGGRAIHGFGLAASFYFGRPINELKPEQVALLVGMVKGANYYNPRRNPERALARRNVVIDVMIELGLVDQTTGAEWQGRPLGVLEGAGSRARHPAFVDLVRRQLVEQYDAEDLQTRGLNIFTTLRPRVQEALEQSTARLDEVEASRGLEAGTLETAGVIASVSTGEIEAMIGGRDVHYEGYDRALDARRQIGSLIKPAIYLTALSRPAEYNLITEIVDEPITIEQRGSDDWEPQNYGREFHGPTPLIEALAHSRNVPSVRLGMDVGLESVAETIERLGGPRPSPFYPSMLLGSMGMTPFEVAQMYQTLSADGFMTPLRAIRSVVDRDGKPLSRYSLDVRRAADREPLYLLQYGLQTVVAEGTSTRLNQMIPPSVGVAGKTGTTNDGRDAWFAGFTGNRVGVIWVGRDDDRPANLTGSTAALPLWGATFATLDNQPRDMTPPRGIRFARVDPEREFVVPDRCPGEALPFIASHLPDAATDCDGGRGGRDDDAGTIWDWFR</sequence>
<feature type="domain" description="Penicillin-binding protein transpeptidase" evidence="27">
    <location>
        <begin position="479"/>
        <end position="717"/>
    </location>
</feature>
<keyword evidence="11 23" id="KW-0808">Transferase</keyword>
<evidence type="ECO:0000256" key="11">
    <source>
        <dbReference type="ARBA" id="ARBA00022679"/>
    </source>
</evidence>
<comment type="catalytic activity">
    <reaction evidence="21">
        <text>[GlcNAc-(1-&gt;4)-Mur2Ac(oyl-L-Ala-gamma-D-Glu-L-Lys-D-Ala-D-Ala)](n)-di-trans,octa-cis-undecaprenyl diphosphate + beta-D-GlcNAc-(1-&gt;4)-Mur2Ac(oyl-L-Ala-gamma-D-Glu-L-Lys-D-Ala-D-Ala)-di-trans,octa-cis-undecaprenyl diphosphate = [GlcNAc-(1-&gt;4)-Mur2Ac(oyl-L-Ala-gamma-D-Glu-L-Lys-D-Ala-D-Ala)](n+1)-di-trans,octa-cis-undecaprenyl diphosphate + di-trans,octa-cis-undecaprenyl diphosphate + H(+)</text>
        <dbReference type="Rhea" id="RHEA:23708"/>
        <dbReference type="Rhea" id="RHEA-COMP:9602"/>
        <dbReference type="Rhea" id="RHEA-COMP:9603"/>
        <dbReference type="ChEBI" id="CHEBI:15378"/>
        <dbReference type="ChEBI" id="CHEBI:58405"/>
        <dbReference type="ChEBI" id="CHEBI:60033"/>
        <dbReference type="ChEBI" id="CHEBI:78435"/>
        <dbReference type="EC" id="2.4.99.28"/>
    </reaction>
</comment>
<comment type="similarity">
    <text evidence="5 23">In the N-terminal section; belongs to the glycosyltransferase 51 family.</text>
</comment>
<evidence type="ECO:0000256" key="10">
    <source>
        <dbReference type="ARBA" id="ARBA00022676"/>
    </source>
</evidence>
<accession>A0A6I6CXQ2</accession>
<evidence type="ECO:0000256" key="24">
    <source>
        <dbReference type="PIRSR" id="PIRSR002799-1"/>
    </source>
</evidence>
<evidence type="ECO:0000313" key="30">
    <source>
        <dbReference type="EMBL" id="QGT78969.1"/>
    </source>
</evidence>
<evidence type="ECO:0000259" key="29">
    <source>
        <dbReference type="Pfam" id="PF14814"/>
    </source>
</evidence>
<evidence type="ECO:0000256" key="12">
    <source>
        <dbReference type="ARBA" id="ARBA00022801"/>
    </source>
</evidence>
<dbReference type="GO" id="GO:0030288">
    <property type="term" value="C:outer membrane-bounded periplasmic space"/>
    <property type="evidence" value="ECO:0007669"/>
    <property type="project" value="TreeGrafter"/>
</dbReference>
<dbReference type="Pfam" id="PF00912">
    <property type="entry name" value="Transgly"/>
    <property type="match status" value="1"/>
</dbReference>
<dbReference type="GO" id="GO:0071555">
    <property type="term" value="P:cell wall organization"/>
    <property type="evidence" value="ECO:0007669"/>
    <property type="project" value="UniProtKB-UniRule"/>
</dbReference>
<keyword evidence="8" id="KW-0121">Carboxypeptidase</keyword>
<evidence type="ECO:0000256" key="3">
    <source>
        <dbReference type="ARBA" id="ARBA00004752"/>
    </source>
</evidence>
<feature type="region of interest" description="Disordered" evidence="25">
    <location>
        <begin position="1"/>
        <end position="56"/>
    </location>
</feature>
<evidence type="ECO:0000256" key="25">
    <source>
        <dbReference type="SAM" id="MobiDB-lite"/>
    </source>
</evidence>
<keyword evidence="18 23" id="KW-0961">Cell wall biogenesis/degradation</keyword>
<evidence type="ECO:0000256" key="5">
    <source>
        <dbReference type="ARBA" id="ARBA00007739"/>
    </source>
</evidence>
<dbReference type="InterPro" id="IPR001460">
    <property type="entry name" value="PCN-bd_Tpept"/>
</dbReference>
<dbReference type="GO" id="GO:0008955">
    <property type="term" value="F:peptidoglycan glycosyltransferase activity"/>
    <property type="evidence" value="ECO:0007669"/>
    <property type="project" value="UniProtKB-UniRule"/>
</dbReference>
<dbReference type="KEGG" id="ghl:GM160_08725"/>
<dbReference type="PANTHER" id="PTHR32282:SF11">
    <property type="entry name" value="PENICILLIN-BINDING PROTEIN 1B"/>
    <property type="match status" value="1"/>
</dbReference>
<evidence type="ECO:0000256" key="2">
    <source>
        <dbReference type="ARBA" id="ARBA00004236"/>
    </source>
</evidence>
<dbReference type="Gene3D" id="1.10.3810.10">
    <property type="entry name" value="Biosynthetic peptidoglycan transglycosylase-like"/>
    <property type="match status" value="1"/>
</dbReference>
<dbReference type="AlphaFoldDB" id="A0A6I6CXQ2"/>
<dbReference type="GO" id="GO:0005886">
    <property type="term" value="C:plasma membrane"/>
    <property type="evidence" value="ECO:0007669"/>
    <property type="project" value="UniProtKB-SubCell"/>
</dbReference>
<evidence type="ECO:0000256" key="7">
    <source>
        <dbReference type="ARBA" id="ARBA00022475"/>
    </source>
</evidence>
<keyword evidence="26" id="KW-0812">Transmembrane</keyword>
<dbReference type="GO" id="GO:0046677">
    <property type="term" value="P:response to antibiotic"/>
    <property type="evidence" value="ECO:0007669"/>
    <property type="project" value="UniProtKB-UniRule"/>
</dbReference>
<keyword evidence="15 26" id="KW-0472">Membrane</keyword>
<feature type="domain" description="Bifunctional transglycosylase second" evidence="29">
    <location>
        <begin position="115"/>
        <end position="198"/>
    </location>
</feature>
<evidence type="ECO:0000256" key="16">
    <source>
        <dbReference type="ARBA" id="ARBA00023251"/>
    </source>
</evidence>
<dbReference type="InterPro" id="IPR012338">
    <property type="entry name" value="Beta-lactam/transpept-like"/>
</dbReference>
<gene>
    <name evidence="30" type="primary">mrcB</name>
    <name evidence="30" type="ORF">GM160_08725</name>
</gene>
<evidence type="ECO:0000256" key="9">
    <source>
        <dbReference type="ARBA" id="ARBA00022670"/>
    </source>
</evidence>
<keyword evidence="16" id="KW-0046">Antibiotic resistance</keyword>
<evidence type="ECO:0000256" key="23">
    <source>
        <dbReference type="PIRNR" id="PIRNR002799"/>
    </source>
</evidence>
<keyword evidence="31" id="KW-1185">Reference proteome</keyword>
<dbReference type="Pfam" id="PF14814">
    <property type="entry name" value="UB2H"/>
    <property type="match status" value="1"/>
</dbReference>
<dbReference type="Gene3D" id="3.40.710.10">
    <property type="entry name" value="DD-peptidase/beta-lactamase superfamily"/>
    <property type="match status" value="1"/>
</dbReference>
<dbReference type="GO" id="GO:0008658">
    <property type="term" value="F:penicillin binding"/>
    <property type="evidence" value="ECO:0007669"/>
    <property type="project" value="UniProtKB-UniRule"/>
</dbReference>